<dbReference type="Gene3D" id="3.40.50.2300">
    <property type="match status" value="1"/>
</dbReference>
<dbReference type="Proteomes" id="UP000033423">
    <property type="component" value="Unassembled WGS sequence"/>
</dbReference>
<dbReference type="EMBL" id="LACI01002618">
    <property type="protein sequence ID" value="KJU81647.1"/>
    <property type="molecule type" value="Genomic_DNA"/>
</dbReference>
<proteinExistence type="predicted"/>
<dbReference type="SUPFAM" id="SSF52172">
    <property type="entry name" value="CheY-like"/>
    <property type="match status" value="1"/>
</dbReference>
<dbReference type="PANTHER" id="PTHR43228:SF1">
    <property type="entry name" value="TWO-COMPONENT RESPONSE REGULATOR ARR22"/>
    <property type="match status" value="1"/>
</dbReference>
<sequence>MVFSVLVVDDSKTARFMLKKELLSIITEKEAVFTEGASGKEAIDMCISNTYDLILLDLTMPDMTGYNVLETLQKQGVKTNTIVVSADIQPGVEEKVKALGAIGYCKKPFSHQTIINLLKENNLL</sequence>
<dbReference type="SMART" id="SM00448">
    <property type="entry name" value="REC"/>
    <property type="match status" value="1"/>
</dbReference>
<name>A0A0F3GII7_9BACT</name>
<organism evidence="3 4">
    <name type="scientific">Candidatus Magnetobacterium bavaricum</name>
    <dbReference type="NCBI Taxonomy" id="29290"/>
    <lineage>
        <taxon>Bacteria</taxon>
        <taxon>Pseudomonadati</taxon>
        <taxon>Nitrospirota</taxon>
        <taxon>Thermodesulfovibrionia</taxon>
        <taxon>Thermodesulfovibrionales</taxon>
        <taxon>Candidatus Magnetobacteriaceae</taxon>
        <taxon>Candidatus Magnetobacterium</taxon>
    </lineage>
</organism>
<comment type="caution">
    <text evidence="3">The sequence shown here is derived from an EMBL/GenBank/DDBJ whole genome shotgun (WGS) entry which is preliminary data.</text>
</comment>
<keyword evidence="1" id="KW-0597">Phosphoprotein</keyword>
<dbReference type="PANTHER" id="PTHR43228">
    <property type="entry name" value="TWO-COMPONENT RESPONSE REGULATOR"/>
    <property type="match status" value="1"/>
</dbReference>
<dbReference type="GO" id="GO:0000160">
    <property type="term" value="P:phosphorelay signal transduction system"/>
    <property type="evidence" value="ECO:0007669"/>
    <property type="project" value="InterPro"/>
</dbReference>
<dbReference type="InterPro" id="IPR001789">
    <property type="entry name" value="Sig_transdc_resp-reg_receiver"/>
</dbReference>
<dbReference type="InterPro" id="IPR052048">
    <property type="entry name" value="ST_Response_Regulator"/>
</dbReference>
<dbReference type="AlphaFoldDB" id="A0A0F3GII7"/>
<evidence type="ECO:0000313" key="4">
    <source>
        <dbReference type="Proteomes" id="UP000033423"/>
    </source>
</evidence>
<feature type="domain" description="Response regulatory" evidence="2">
    <location>
        <begin position="4"/>
        <end position="122"/>
    </location>
</feature>
<dbReference type="Pfam" id="PF00072">
    <property type="entry name" value="Response_reg"/>
    <property type="match status" value="1"/>
</dbReference>
<dbReference type="InterPro" id="IPR011006">
    <property type="entry name" value="CheY-like_superfamily"/>
</dbReference>
<feature type="modified residue" description="4-aspartylphosphate" evidence="1">
    <location>
        <position position="57"/>
    </location>
</feature>
<evidence type="ECO:0000256" key="1">
    <source>
        <dbReference type="PROSITE-ProRule" id="PRU00169"/>
    </source>
</evidence>
<protein>
    <submittedName>
        <fullName evidence="3">Response regulator receiver protein</fullName>
    </submittedName>
</protein>
<gene>
    <name evidence="3" type="ORF">MBAV_006160</name>
</gene>
<dbReference type="PROSITE" id="PS50110">
    <property type="entry name" value="RESPONSE_REGULATORY"/>
    <property type="match status" value="1"/>
</dbReference>
<evidence type="ECO:0000259" key="2">
    <source>
        <dbReference type="PROSITE" id="PS50110"/>
    </source>
</evidence>
<keyword evidence="4" id="KW-1185">Reference proteome</keyword>
<accession>A0A0F3GII7</accession>
<reference evidence="3 4" key="1">
    <citation type="submission" date="2015-02" db="EMBL/GenBank/DDBJ databases">
        <title>Single-cell genomics of uncultivated deep-branching MTB reveals a conserved set of magnetosome genes.</title>
        <authorList>
            <person name="Kolinko S."/>
            <person name="Richter M."/>
            <person name="Glockner F.O."/>
            <person name="Brachmann A."/>
            <person name="Schuler D."/>
        </authorList>
    </citation>
    <scope>NUCLEOTIDE SEQUENCE [LARGE SCALE GENOMIC DNA]</scope>
    <source>
        <strain evidence="3">TM-1</strain>
    </source>
</reference>
<evidence type="ECO:0000313" key="3">
    <source>
        <dbReference type="EMBL" id="KJU81647.1"/>
    </source>
</evidence>